<name>E6U893_ETHHY</name>
<dbReference type="Pfam" id="PF13483">
    <property type="entry name" value="Lactamase_B_3"/>
    <property type="match status" value="1"/>
</dbReference>
<dbReference type="PANTHER" id="PTHR42967">
    <property type="entry name" value="METAL DEPENDENT HYDROLASE"/>
    <property type="match status" value="1"/>
</dbReference>
<dbReference type="GO" id="GO:0016787">
    <property type="term" value="F:hydrolase activity"/>
    <property type="evidence" value="ECO:0007669"/>
    <property type="project" value="UniProtKB-KW"/>
</dbReference>
<feature type="domain" description="Metallo-beta-lactamase" evidence="1">
    <location>
        <begin position="14"/>
        <end position="175"/>
    </location>
</feature>
<evidence type="ECO:0000259" key="1">
    <source>
        <dbReference type="SMART" id="SM00849"/>
    </source>
</evidence>
<dbReference type="EMBL" id="CP002400">
    <property type="protein sequence ID" value="ADU27112.1"/>
    <property type="molecule type" value="Genomic_DNA"/>
</dbReference>
<proteinExistence type="predicted"/>
<keyword evidence="3" id="KW-1185">Reference proteome</keyword>
<gene>
    <name evidence="2" type="ordered locus">Ethha_1576</name>
</gene>
<dbReference type="eggNOG" id="COG2220">
    <property type="taxonomic scope" value="Bacteria"/>
</dbReference>
<dbReference type="Proteomes" id="UP000001551">
    <property type="component" value="Chromosome"/>
</dbReference>
<keyword evidence="2" id="KW-0378">Hydrolase</keyword>
<sequence>MKALQQEADIWYLGHSGFAVQTTEHFLIFDYYNDKPITVTRGLDAGVIEPAELRDKQVVVFSSHHHADHFNRLILDWAEKLPHVRYVLSSDIRAAQGAANTTVVTPGKRLELDDVTVQTLESTDEGVAFAVETDGLSIYHAGDLNWWHWAGEPEKENAQMAAKYKREIDKLRGRHFDIAFVPVDPRLEKQYLWGLSYFMQTVGAEMVFPMHFWEDYNVFARLRQDQDAARFREPIQAITRRGQHFHYPRSAD</sequence>
<dbReference type="PANTHER" id="PTHR42967:SF1">
    <property type="entry name" value="MBL FOLD METALLO-HYDROLASE"/>
    <property type="match status" value="1"/>
</dbReference>
<dbReference type="InterPro" id="IPR036866">
    <property type="entry name" value="RibonucZ/Hydroxyglut_hydro"/>
</dbReference>
<dbReference type="HOGENOM" id="CLU_061731_0_0_9"/>
<reference evidence="2 3" key="1">
    <citation type="submission" date="2010-12" db="EMBL/GenBank/DDBJ databases">
        <title>Complete sequence of Ethanoligenens harbinense YUAN-3.</title>
        <authorList>
            <person name="Lucas S."/>
            <person name="Copeland A."/>
            <person name="Lapidus A."/>
            <person name="Cheng J.-F."/>
            <person name="Bruce D."/>
            <person name="Goodwin L."/>
            <person name="Pitluck S."/>
            <person name="Chertkov O."/>
            <person name="Misra M."/>
            <person name="Detter J.C."/>
            <person name="Han C."/>
            <person name="Tapia R."/>
            <person name="Land M."/>
            <person name="Hauser L."/>
            <person name="Jeffries C."/>
            <person name="Kyrpides N."/>
            <person name="Ivanova N."/>
            <person name="Mikhailova N."/>
            <person name="Wang A."/>
            <person name="Mouttaki H."/>
            <person name="He Z."/>
            <person name="Zhou J."/>
            <person name="Hemme C.L."/>
            <person name="Woyke T."/>
        </authorList>
    </citation>
    <scope>NUCLEOTIDE SEQUENCE [LARGE SCALE GENOMIC DNA]</scope>
    <source>
        <strain evidence="3">DSM 18485 / JCM 12961 / CGMCC 1.5033 / YUAN-3</strain>
    </source>
</reference>
<dbReference type="SMART" id="SM00849">
    <property type="entry name" value="Lactamase_B"/>
    <property type="match status" value="1"/>
</dbReference>
<evidence type="ECO:0000313" key="2">
    <source>
        <dbReference type="EMBL" id="ADU27112.1"/>
    </source>
</evidence>
<dbReference type="InterPro" id="IPR001279">
    <property type="entry name" value="Metallo-B-lactamas"/>
</dbReference>
<dbReference type="Gene3D" id="3.60.15.10">
    <property type="entry name" value="Ribonuclease Z/Hydroxyacylglutathione hydrolase-like"/>
    <property type="match status" value="1"/>
</dbReference>
<accession>E6U893</accession>
<dbReference type="AlphaFoldDB" id="E6U893"/>
<organism evidence="2 3">
    <name type="scientific">Ethanoligenens harbinense (strain DSM 18485 / JCM 12961 / CGMCC 1.5033 / YUAN-3)</name>
    <dbReference type="NCBI Taxonomy" id="663278"/>
    <lineage>
        <taxon>Bacteria</taxon>
        <taxon>Bacillati</taxon>
        <taxon>Bacillota</taxon>
        <taxon>Clostridia</taxon>
        <taxon>Eubacteriales</taxon>
        <taxon>Oscillospiraceae</taxon>
        <taxon>Ethanoligenens</taxon>
    </lineage>
</organism>
<dbReference type="RefSeq" id="WP_013485467.1">
    <property type="nucleotide sequence ID" value="NC_014828.1"/>
</dbReference>
<dbReference type="SUPFAM" id="SSF56281">
    <property type="entry name" value="Metallo-hydrolase/oxidoreductase"/>
    <property type="match status" value="1"/>
</dbReference>
<protein>
    <submittedName>
        <fullName evidence="2">Putative metal dependent hydrolase</fullName>
    </submittedName>
</protein>
<dbReference type="KEGG" id="eha:Ethha_1576"/>
<dbReference type="STRING" id="663278.Ethha_1576"/>
<evidence type="ECO:0000313" key="3">
    <source>
        <dbReference type="Proteomes" id="UP000001551"/>
    </source>
</evidence>